<evidence type="ECO:0000256" key="3">
    <source>
        <dbReference type="ARBA" id="ARBA00022670"/>
    </source>
</evidence>
<evidence type="ECO:0000256" key="2">
    <source>
        <dbReference type="ARBA" id="ARBA00009085"/>
    </source>
</evidence>
<dbReference type="GO" id="GO:0004843">
    <property type="term" value="F:cysteine-type deubiquitinase activity"/>
    <property type="evidence" value="ECO:0007669"/>
    <property type="project" value="UniProtKB-UniRule"/>
</dbReference>
<feature type="compositionally biased region" description="Polar residues" evidence="8">
    <location>
        <begin position="80"/>
        <end position="90"/>
    </location>
</feature>
<dbReference type="CDD" id="cd02661">
    <property type="entry name" value="Peptidase_C19E"/>
    <property type="match status" value="1"/>
</dbReference>
<evidence type="ECO:0000313" key="11">
    <source>
        <dbReference type="Proteomes" id="UP000053424"/>
    </source>
</evidence>
<dbReference type="GO" id="GO:0006508">
    <property type="term" value="P:proteolysis"/>
    <property type="evidence" value="ECO:0007669"/>
    <property type="project" value="UniProtKB-KW"/>
</dbReference>
<dbReference type="InterPro" id="IPR018200">
    <property type="entry name" value="USP_CS"/>
</dbReference>
<reference evidence="10 11" key="1">
    <citation type="submission" date="2014-04" db="EMBL/GenBank/DDBJ databases">
        <authorList>
            <consortium name="DOE Joint Genome Institute"/>
            <person name="Kuo A."/>
            <person name="Gay G."/>
            <person name="Dore J."/>
            <person name="Kohler A."/>
            <person name="Nagy L.G."/>
            <person name="Floudas D."/>
            <person name="Copeland A."/>
            <person name="Barry K.W."/>
            <person name="Cichocki N."/>
            <person name="Veneault-Fourrey C."/>
            <person name="LaButti K."/>
            <person name="Lindquist E.A."/>
            <person name="Lipzen A."/>
            <person name="Lundell T."/>
            <person name="Morin E."/>
            <person name="Murat C."/>
            <person name="Sun H."/>
            <person name="Tunlid A."/>
            <person name="Henrissat B."/>
            <person name="Grigoriev I.V."/>
            <person name="Hibbett D.S."/>
            <person name="Martin F."/>
            <person name="Nordberg H.P."/>
            <person name="Cantor M.N."/>
            <person name="Hua S.X."/>
        </authorList>
    </citation>
    <scope>NUCLEOTIDE SEQUENCE [LARGE SCALE GENOMIC DNA]</scope>
    <source>
        <strain evidence="11">h7</strain>
    </source>
</reference>
<feature type="compositionally biased region" description="Basic and acidic residues" evidence="8">
    <location>
        <begin position="528"/>
        <end position="561"/>
    </location>
</feature>
<reference evidence="11" key="2">
    <citation type="submission" date="2015-01" db="EMBL/GenBank/DDBJ databases">
        <title>Evolutionary Origins and Diversification of the Mycorrhizal Mutualists.</title>
        <authorList>
            <consortium name="DOE Joint Genome Institute"/>
            <consortium name="Mycorrhizal Genomics Consortium"/>
            <person name="Kohler A."/>
            <person name="Kuo A."/>
            <person name="Nagy L.G."/>
            <person name="Floudas D."/>
            <person name="Copeland A."/>
            <person name="Barry K.W."/>
            <person name="Cichocki N."/>
            <person name="Veneault-Fourrey C."/>
            <person name="LaButti K."/>
            <person name="Lindquist E.A."/>
            <person name="Lipzen A."/>
            <person name="Lundell T."/>
            <person name="Morin E."/>
            <person name="Murat C."/>
            <person name="Riley R."/>
            <person name="Ohm R."/>
            <person name="Sun H."/>
            <person name="Tunlid A."/>
            <person name="Henrissat B."/>
            <person name="Grigoriev I.V."/>
            <person name="Hibbett D.S."/>
            <person name="Martin F."/>
        </authorList>
    </citation>
    <scope>NUCLEOTIDE SEQUENCE [LARGE SCALE GENOMIC DNA]</scope>
    <source>
        <strain evidence="11">h7</strain>
    </source>
</reference>
<dbReference type="GO" id="GO:0016579">
    <property type="term" value="P:protein deubiquitination"/>
    <property type="evidence" value="ECO:0007669"/>
    <property type="project" value="InterPro"/>
</dbReference>
<keyword evidence="3 7" id="KW-0645">Protease</keyword>
<dbReference type="InterPro" id="IPR001394">
    <property type="entry name" value="Peptidase_C19_UCH"/>
</dbReference>
<dbReference type="SUPFAM" id="SSF54001">
    <property type="entry name" value="Cysteine proteinases"/>
    <property type="match status" value="1"/>
</dbReference>
<evidence type="ECO:0000313" key="10">
    <source>
        <dbReference type="EMBL" id="KIM46408.1"/>
    </source>
</evidence>
<dbReference type="GO" id="GO:0005829">
    <property type="term" value="C:cytosol"/>
    <property type="evidence" value="ECO:0007669"/>
    <property type="project" value="TreeGrafter"/>
</dbReference>
<feature type="compositionally biased region" description="Low complexity" evidence="8">
    <location>
        <begin position="570"/>
        <end position="580"/>
    </location>
</feature>
<feature type="domain" description="USP" evidence="9">
    <location>
        <begin position="115"/>
        <end position="414"/>
    </location>
</feature>
<keyword evidence="4 7" id="KW-0833">Ubl conjugation pathway</keyword>
<dbReference type="PANTHER" id="PTHR24006:SF758">
    <property type="entry name" value="UBIQUITIN CARBOXYL-TERMINAL HYDROLASE 36"/>
    <property type="match status" value="1"/>
</dbReference>
<dbReference type="EC" id="3.4.19.12" evidence="7"/>
<accession>A0A0C2Y982</accession>
<keyword evidence="11" id="KW-1185">Reference proteome</keyword>
<dbReference type="InterPro" id="IPR050164">
    <property type="entry name" value="Peptidase_C19"/>
</dbReference>
<feature type="region of interest" description="Disordered" evidence="8">
    <location>
        <begin position="60"/>
        <end position="101"/>
    </location>
</feature>
<dbReference type="EMBL" id="KN831771">
    <property type="protein sequence ID" value="KIM46408.1"/>
    <property type="molecule type" value="Genomic_DNA"/>
</dbReference>
<feature type="region of interest" description="Disordered" evidence="8">
    <location>
        <begin position="518"/>
        <end position="636"/>
    </location>
</feature>
<gene>
    <name evidence="10" type="ORF">M413DRAFT_441502</name>
</gene>
<evidence type="ECO:0000256" key="5">
    <source>
        <dbReference type="ARBA" id="ARBA00022801"/>
    </source>
</evidence>
<feature type="compositionally biased region" description="Polar residues" evidence="8">
    <location>
        <begin position="604"/>
        <end position="625"/>
    </location>
</feature>
<dbReference type="PROSITE" id="PS50235">
    <property type="entry name" value="USP_3"/>
    <property type="match status" value="1"/>
</dbReference>
<comment type="similarity">
    <text evidence="2 7">Belongs to the peptidase C19 family.</text>
</comment>
<protein>
    <recommendedName>
        <fullName evidence="7">Ubiquitin carboxyl-terminal hydrolase</fullName>
        <ecNumber evidence="7">3.4.19.12</ecNumber>
    </recommendedName>
</protein>
<dbReference type="Pfam" id="PF00443">
    <property type="entry name" value="UCH"/>
    <property type="match status" value="1"/>
</dbReference>
<sequence>MMLASPLLPTSMFSQDDSMHYRPSKDMDAFNSLLPPPIQFVEGSSSGTLAVAEGRYEPINASPKLSKPEDASKPHPPLSPTKSAPPNRRTTGAKAPSLHPSPIDLTWPQTCNIGSGLFNSGNTCFLNSALQCLLHTPPLLRLLISHRTDECRVSSGFCMACGLRSVLIKSHKGGGHAFSPVPITNNLQVIAKHIRKGRQEDTHEFLRYAIDALQKSCLAGHPPKIDSKLAETTWVHKIFGGRLRSRVTCRDCGYNSDTFDRILDLSIDILKSDSLRDALRKFIAVDYLKGADKYKCEKCKKHVNAEKRFTIHDAPPVLTVHLKRFSPLGRKITHLLDYDEELTLQPYMSSGQFGPSYSLFGVICHAGGGPNSGHYYAFVKSKEGRWYEMNDETVQPTSLPTGKRNAYMLFYIQSKGQGLEAALKAPILNGHAVPIRNGLAAKMKKRVQRDRDDMVEEEDKGVIVNAPLIGPLLPSAEIIKNGATTSQPSSPIDPQAMSLKSKIQAVAQTKARKALESLGNYDSEDGSSDEKEPSQSIRAEDKVDRMNVDAKEDDGKSKEEDTTCPPARPSSPTTAPPGSSLRSIPPSQFYSNSGKNKKRKFSEVRTSTPLSARTNGYQQTTNPFSRPNPKRKRMGI</sequence>
<dbReference type="FunFam" id="3.90.70.10:FF:000119">
    <property type="entry name" value="Ubiquitin specific peptidase 36"/>
    <property type="match status" value="1"/>
</dbReference>
<evidence type="ECO:0000256" key="7">
    <source>
        <dbReference type="RuleBase" id="RU366025"/>
    </source>
</evidence>
<name>A0A0C2Y982_HEBCY</name>
<feature type="compositionally biased region" description="Polar residues" evidence="8">
    <location>
        <begin position="581"/>
        <end position="594"/>
    </location>
</feature>
<dbReference type="Proteomes" id="UP000053424">
    <property type="component" value="Unassembled WGS sequence"/>
</dbReference>
<evidence type="ECO:0000259" key="9">
    <source>
        <dbReference type="PROSITE" id="PS50235"/>
    </source>
</evidence>
<dbReference type="AlphaFoldDB" id="A0A0C2Y982"/>
<proteinExistence type="inferred from homology"/>
<comment type="catalytic activity">
    <reaction evidence="1 7">
        <text>Thiol-dependent hydrolysis of ester, thioester, amide, peptide and isopeptide bonds formed by the C-terminal Gly of ubiquitin (a 76-residue protein attached to proteins as an intracellular targeting signal).</text>
        <dbReference type="EC" id="3.4.19.12"/>
    </reaction>
</comment>
<dbReference type="PROSITE" id="PS00973">
    <property type="entry name" value="USP_2"/>
    <property type="match status" value="1"/>
</dbReference>
<organism evidence="10 11">
    <name type="scientific">Hebeloma cylindrosporum</name>
    <dbReference type="NCBI Taxonomy" id="76867"/>
    <lineage>
        <taxon>Eukaryota</taxon>
        <taxon>Fungi</taxon>
        <taxon>Dikarya</taxon>
        <taxon>Basidiomycota</taxon>
        <taxon>Agaricomycotina</taxon>
        <taxon>Agaricomycetes</taxon>
        <taxon>Agaricomycetidae</taxon>
        <taxon>Agaricales</taxon>
        <taxon>Agaricineae</taxon>
        <taxon>Hymenogastraceae</taxon>
        <taxon>Hebeloma</taxon>
    </lineage>
</organism>
<dbReference type="PROSITE" id="PS00972">
    <property type="entry name" value="USP_1"/>
    <property type="match status" value="1"/>
</dbReference>
<dbReference type="Gene3D" id="3.90.70.10">
    <property type="entry name" value="Cysteine proteinases"/>
    <property type="match status" value="1"/>
</dbReference>
<dbReference type="InterPro" id="IPR028889">
    <property type="entry name" value="USP"/>
</dbReference>
<keyword evidence="6 7" id="KW-0788">Thiol protease</keyword>
<dbReference type="HOGENOM" id="CLU_008279_10_4_1"/>
<dbReference type="PANTHER" id="PTHR24006">
    <property type="entry name" value="UBIQUITIN CARBOXYL-TERMINAL HYDROLASE"/>
    <property type="match status" value="1"/>
</dbReference>
<evidence type="ECO:0000256" key="4">
    <source>
        <dbReference type="ARBA" id="ARBA00022786"/>
    </source>
</evidence>
<dbReference type="STRING" id="686832.A0A0C2Y982"/>
<keyword evidence="5 7" id="KW-0378">Hydrolase</keyword>
<evidence type="ECO:0000256" key="6">
    <source>
        <dbReference type="ARBA" id="ARBA00022807"/>
    </source>
</evidence>
<dbReference type="GO" id="GO:0005634">
    <property type="term" value="C:nucleus"/>
    <property type="evidence" value="ECO:0007669"/>
    <property type="project" value="TreeGrafter"/>
</dbReference>
<evidence type="ECO:0000256" key="1">
    <source>
        <dbReference type="ARBA" id="ARBA00000707"/>
    </source>
</evidence>
<evidence type="ECO:0000256" key="8">
    <source>
        <dbReference type="SAM" id="MobiDB-lite"/>
    </source>
</evidence>
<dbReference type="OrthoDB" id="420187at2759"/>
<dbReference type="InterPro" id="IPR038765">
    <property type="entry name" value="Papain-like_cys_pep_sf"/>
</dbReference>